<feature type="transmembrane region" description="Helical" evidence="13">
    <location>
        <begin position="155"/>
        <end position="173"/>
    </location>
</feature>
<proteinExistence type="inferred from homology"/>
<dbReference type="EMBL" id="CP001280">
    <property type="protein sequence ID" value="ACK49989.1"/>
    <property type="molecule type" value="Genomic_DNA"/>
</dbReference>
<evidence type="ECO:0000256" key="12">
    <source>
        <dbReference type="ARBA" id="ARBA00037975"/>
    </source>
</evidence>
<protein>
    <submittedName>
        <fullName evidence="15">Cytochrome B561</fullName>
    </submittedName>
</protein>
<dbReference type="STRING" id="395965.Msil_1020"/>
<evidence type="ECO:0000313" key="16">
    <source>
        <dbReference type="Proteomes" id="UP000002257"/>
    </source>
</evidence>
<dbReference type="InterPro" id="IPR011577">
    <property type="entry name" value="Cyt_b561_bac/Ni-Hgenase"/>
</dbReference>
<organism evidence="15 16">
    <name type="scientific">Methylocella silvestris (strain DSM 15510 / CIP 108128 / LMG 27833 / NCIMB 13906 / BL2)</name>
    <dbReference type="NCBI Taxonomy" id="395965"/>
    <lineage>
        <taxon>Bacteria</taxon>
        <taxon>Pseudomonadati</taxon>
        <taxon>Pseudomonadota</taxon>
        <taxon>Alphaproteobacteria</taxon>
        <taxon>Hyphomicrobiales</taxon>
        <taxon>Beijerinckiaceae</taxon>
        <taxon>Methylocella</taxon>
    </lineage>
</organism>
<keyword evidence="5" id="KW-0349">Heme</keyword>
<evidence type="ECO:0000256" key="7">
    <source>
        <dbReference type="ARBA" id="ARBA00022723"/>
    </source>
</evidence>
<evidence type="ECO:0000256" key="1">
    <source>
        <dbReference type="ARBA" id="ARBA00001970"/>
    </source>
</evidence>
<evidence type="ECO:0000256" key="9">
    <source>
        <dbReference type="ARBA" id="ARBA00022989"/>
    </source>
</evidence>
<accession>B8ELJ5</accession>
<gene>
    <name evidence="15" type="ordered locus">Msil_1020</name>
</gene>
<evidence type="ECO:0000256" key="11">
    <source>
        <dbReference type="ARBA" id="ARBA00023136"/>
    </source>
</evidence>
<evidence type="ECO:0000256" key="6">
    <source>
        <dbReference type="ARBA" id="ARBA00022692"/>
    </source>
</evidence>
<keyword evidence="6 13" id="KW-0812">Transmembrane</keyword>
<dbReference type="RefSeq" id="WP_012590059.1">
    <property type="nucleotide sequence ID" value="NC_011666.1"/>
</dbReference>
<dbReference type="PANTHER" id="PTHR30529">
    <property type="entry name" value="CYTOCHROME B561"/>
    <property type="match status" value="1"/>
</dbReference>
<evidence type="ECO:0000256" key="8">
    <source>
        <dbReference type="ARBA" id="ARBA00022982"/>
    </source>
</evidence>
<feature type="transmembrane region" description="Helical" evidence="13">
    <location>
        <begin position="98"/>
        <end position="120"/>
    </location>
</feature>
<evidence type="ECO:0000313" key="15">
    <source>
        <dbReference type="EMBL" id="ACK49989.1"/>
    </source>
</evidence>
<keyword evidence="7" id="KW-0479">Metal-binding</keyword>
<dbReference type="GO" id="GO:0046872">
    <property type="term" value="F:metal ion binding"/>
    <property type="evidence" value="ECO:0007669"/>
    <property type="project" value="UniProtKB-KW"/>
</dbReference>
<dbReference type="SUPFAM" id="SSF81342">
    <property type="entry name" value="Transmembrane di-heme cytochromes"/>
    <property type="match status" value="1"/>
</dbReference>
<evidence type="ECO:0000256" key="2">
    <source>
        <dbReference type="ARBA" id="ARBA00004651"/>
    </source>
</evidence>
<comment type="similarity">
    <text evidence="12">Belongs to the cytochrome b561 family.</text>
</comment>
<dbReference type="PANTHER" id="PTHR30529:SF1">
    <property type="entry name" value="CYTOCHROME B561 HOMOLOG 2"/>
    <property type="match status" value="1"/>
</dbReference>
<keyword evidence="11 13" id="KW-0472">Membrane</keyword>
<evidence type="ECO:0000256" key="4">
    <source>
        <dbReference type="ARBA" id="ARBA00022475"/>
    </source>
</evidence>
<dbReference type="Pfam" id="PF01292">
    <property type="entry name" value="Ni_hydr_CYTB"/>
    <property type="match status" value="1"/>
</dbReference>
<dbReference type="eggNOG" id="COG3038">
    <property type="taxonomic scope" value="Bacteria"/>
</dbReference>
<keyword evidence="8" id="KW-0249">Electron transport</keyword>
<dbReference type="InterPro" id="IPR016174">
    <property type="entry name" value="Di-haem_cyt_TM"/>
</dbReference>
<name>B8ELJ5_METSB</name>
<keyword evidence="4" id="KW-1003">Cell membrane</keyword>
<dbReference type="GO" id="GO:0009055">
    <property type="term" value="F:electron transfer activity"/>
    <property type="evidence" value="ECO:0007669"/>
    <property type="project" value="InterPro"/>
</dbReference>
<feature type="transmembrane region" description="Helical" evidence="13">
    <location>
        <begin position="56"/>
        <end position="78"/>
    </location>
</feature>
<feature type="transmembrane region" description="Helical" evidence="13">
    <location>
        <begin position="22"/>
        <end position="44"/>
    </location>
</feature>
<keyword evidence="9 13" id="KW-1133">Transmembrane helix</keyword>
<evidence type="ECO:0000259" key="14">
    <source>
        <dbReference type="Pfam" id="PF01292"/>
    </source>
</evidence>
<dbReference type="KEGG" id="msl:Msil_1020"/>
<dbReference type="GO" id="GO:0022904">
    <property type="term" value="P:respiratory electron transport chain"/>
    <property type="evidence" value="ECO:0007669"/>
    <property type="project" value="InterPro"/>
</dbReference>
<dbReference type="Proteomes" id="UP000002257">
    <property type="component" value="Chromosome"/>
</dbReference>
<evidence type="ECO:0000256" key="13">
    <source>
        <dbReference type="SAM" id="Phobius"/>
    </source>
</evidence>
<dbReference type="Gene3D" id="1.20.950.20">
    <property type="entry name" value="Transmembrane di-heme cytochromes, Chain C"/>
    <property type="match status" value="1"/>
</dbReference>
<keyword evidence="16" id="KW-1185">Reference proteome</keyword>
<dbReference type="HOGENOM" id="CLU_095321_4_0_5"/>
<evidence type="ECO:0000256" key="3">
    <source>
        <dbReference type="ARBA" id="ARBA00022448"/>
    </source>
</evidence>
<feature type="domain" description="Cytochrome b561 bacterial/Ni-hydrogenase" evidence="14">
    <location>
        <begin position="15"/>
        <end position="185"/>
    </location>
</feature>
<dbReference type="GO" id="GO:0005886">
    <property type="term" value="C:plasma membrane"/>
    <property type="evidence" value="ECO:0007669"/>
    <property type="project" value="UniProtKB-SubCell"/>
</dbReference>
<dbReference type="InterPro" id="IPR052168">
    <property type="entry name" value="Cytochrome_b561_oxidase"/>
</dbReference>
<evidence type="ECO:0000256" key="10">
    <source>
        <dbReference type="ARBA" id="ARBA00023004"/>
    </source>
</evidence>
<dbReference type="AlphaFoldDB" id="B8ELJ5"/>
<dbReference type="GO" id="GO:0020037">
    <property type="term" value="F:heme binding"/>
    <property type="evidence" value="ECO:0007669"/>
    <property type="project" value="TreeGrafter"/>
</dbReference>
<keyword evidence="10" id="KW-0408">Iron</keyword>
<comment type="cofactor">
    <cofactor evidence="1">
        <name>heme b</name>
        <dbReference type="ChEBI" id="CHEBI:60344"/>
    </cofactor>
</comment>
<sequence>MTDKARFDADSLSRVYPPVLQALHWITALLVFAILPVAWVMIALPRESPWVGTMFMIHKSLGVTIFALVVFRLFWRAIEPPPPLPWSLEPWEALAAKISHALLYVILLVMPISGFILSAASNHPVVYFNLFTLPGLPENKPLAEAAEKLHVAGQWAVYAFVGLHILGTAWHLIVKRDAILNRMTPPQINAD</sequence>
<keyword evidence="3" id="KW-0813">Transport</keyword>
<evidence type="ECO:0000256" key="5">
    <source>
        <dbReference type="ARBA" id="ARBA00022617"/>
    </source>
</evidence>
<reference evidence="15 16" key="1">
    <citation type="journal article" date="2010" name="J. Bacteriol.">
        <title>Complete genome sequence of the aerobic facultative methanotroph Methylocella silvestris BL2.</title>
        <authorList>
            <person name="Chen Y."/>
            <person name="Crombie A."/>
            <person name="Rahman M.T."/>
            <person name="Dedysh S.N."/>
            <person name="Liesack W."/>
            <person name="Stott M.B."/>
            <person name="Alam M."/>
            <person name="Theisen A.R."/>
            <person name="Murrell J.C."/>
            <person name="Dunfield P.F."/>
        </authorList>
    </citation>
    <scope>NUCLEOTIDE SEQUENCE [LARGE SCALE GENOMIC DNA]</scope>
    <source>
        <strain evidence="16">DSM 15510 / CIP 108128 / LMG 27833 / NCIMB 13906 / BL2</strain>
    </source>
</reference>
<comment type="subcellular location">
    <subcellularLocation>
        <location evidence="2">Cell membrane</location>
        <topology evidence="2">Multi-pass membrane protein</topology>
    </subcellularLocation>
</comment>